<dbReference type="EMBL" id="CCEJ010000013">
    <property type="protein sequence ID" value="CDR35096.1"/>
    <property type="molecule type" value="Genomic_DNA"/>
</dbReference>
<organism evidence="2 3">
    <name type="scientific">Candidatus Criblamydia sequanensis CRIB-18</name>
    <dbReference type="NCBI Taxonomy" id="1437425"/>
    <lineage>
        <taxon>Bacteria</taxon>
        <taxon>Pseudomonadati</taxon>
        <taxon>Chlamydiota</taxon>
        <taxon>Chlamydiia</taxon>
        <taxon>Parachlamydiales</taxon>
        <taxon>Candidatus Criblamydiaceae</taxon>
        <taxon>Candidatus Criblamydia</taxon>
    </lineage>
</organism>
<evidence type="ECO:0000256" key="1">
    <source>
        <dbReference type="SAM" id="Coils"/>
    </source>
</evidence>
<keyword evidence="1" id="KW-0175">Coiled coil</keyword>
<reference evidence="2" key="1">
    <citation type="submission" date="2013-12" db="EMBL/GenBank/DDBJ databases">
        <authorList>
            <person name="Linke B."/>
        </authorList>
    </citation>
    <scope>NUCLEOTIDE SEQUENCE [LARGE SCALE GENOMIC DNA]</scope>
    <source>
        <strain evidence="2">CRIB-18</strain>
    </source>
</reference>
<gene>
    <name evidence="2" type="ORF">CSEC_2290</name>
</gene>
<keyword evidence="3" id="KW-1185">Reference proteome</keyword>
<evidence type="ECO:0000313" key="3">
    <source>
        <dbReference type="Proteomes" id="UP000031552"/>
    </source>
</evidence>
<feature type="coiled-coil region" evidence="1">
    <location>
        <begin position="121"/>
        <end position="148"/>
    </location>
</feature>
<dbReference type="Proteomes" id="UP000031552">
    <property type="component" value="Unassembled WGS sequence"/>
</dbReference>
<accession>A0A090D152</accession>
<dbReference type="AlphaFoldDB" id="A0A090D152"/>
<evidence type="ECO:0000313" key="2">
    <source>
        <dbReference type="EMBL" id="CDR35096.1"/>
    </source>
</evidence>
<comment type="caution">
    <text evidence="2">The sequence shown here is derived from an EMBL/GenBank/DDBJ whole genome shotgun (WGS) entry which is preliminary data.</text>
</comment>
<name>A0A090D152_9BACT</name>
<proteinExistence type="predicted"/>
<sequence length="252" mass="28889">MISGVNPMFPNLVMLAGDKNIEVVAVKKASFKDQDSPSKTLFIKHLDCGDLCNGNFNRYLSEGRIAFIIDGKRVQVNESLIENNFAESISKVKFKDTELKSSSLENVEIIQLTDEEYDEILEVCQDIIRQAQLKNAQVEEQKKRGKESSKSRAAVHLAIKEMIIQSLLKQMNRITENFLKAMQDAIEKENKAAHEYEIKMQIVREKLLKERLSKERLHEVEKQVEILKTEISKEKKQSIKRKTGVIVAEQLA</sequence>
<reference evidence="2" key="2">
    <citation type="submission" date="2014-09" db="EMBL/GenBank/DDBJ databases">
        <title>Criblamydia sequanensis harbors a mega-plasmid encoding arsenite resistance.</title>
        <authorList>
            <person name="Bertelli C."/>
            <person name="Goesmann A."/>
            <person name="Greub G."/>
        </authorList>
    </citation>
    <scope>NUCLEOTIDE SEQUENCE [LARGE SCALE GENOMIC DNA]</scope>
    <source>
        <strain evidence="2">CRIB-18</strain>
    </source>
</reference>
<protein>
    <submittedName>
        <fullName evidence="2">Uncharacterized protein</fullName>
    </submittedName>
</protein>
<feature type="coiled-coil region" evidence="1">
    <location>
        <begin position="179"/>
        <end position="237"/>
    </location>
</feature>